<reference evidence="6 7" key="1">
    <citation type="journal article" date="2006" name="Science">
        <title>Genome of rice cluster I archaea -- the key methane producers in the rice rhizosphere.</title>
        <authorList>
            <person name="Erkel C."/>
            <person name="Kube M."/>
            <person name="Reinhardt R."/>
            <person name="Liesack W."/>
        </authorList>
    </citation>
    <scope>NUCLEOTIDE SEQUENCE [LARGE SCALE GENOMIC DNA]</scope>
    <source>
        <strain evidence="7">DSM 22066 / NBRC 105507 / MRE50</strain>
    </source>
</reference>
<dbReference type="InterPro" id="IPR051400">
    <property type="entry name" value="HAD-like_hydrolase"/>
</dbReference>
<keyword evidence="5" id="KW-0460">Magnesium</keyword>
<dbReference type="SUPFAM" id="SSF56784">
    <property type="entry name" value="HAD-like"/>
    <property type="match status" value="1"/>
</dbReference>
<dbReference type="PANTHER" id="PTHR46470:SF2">
    <property type="entry name" value="GLYCERALDEHYDE 3-PHOSPHATE PHOSPHATASE"/>
    <property type="match status" value="1"/>
</dbReference>
<dbReference type="GO" id="GO:0016791">
    <property type="term" value="F:phosphatase activity"/>
    <property type="evidence" value="ECO:0007669"/>
    <property type="project" value="TreeGrafter"/>
</dbReference>
<dbReference type="Proteomes" id="UP000000663">
    <property type="component" value="Chromosome"/>
</dbReference>
<evidence type="ECO:0000256" key="2">
    <source>
        <dbReference type="ARBA" id="ARBA00007958"/>
    </source>
</evidence>
<dbReference type="GeneID" id="5144027"/>
<organism evidence="6 7">
    <name type="scientific">Methanocella arvoryzae (strain DSM 22066 / NBRC 105507 / MRE50)</name>
    <dbReference type="NCBI Taxonomy" id="351160"/>
    <lineage>
        <taxon>Archaea</taxon>
        <taxon>Methanobacteriati</taxon>
        <taxon>Methanobacteriota</taxon>
        <taxon>Stenosarchaea group</taxon>
        <taxon>Methanomicrobia</taxon>
        <taxon>Methanocellales</taxon>
        <taxon>Methanocellaceae</taxon>
        <taxon>Methanocella</taxon>
    </lineage>
</organism>
<accession>Q0W7U6</accession>
<dbReference type="InterPro" id="IPR041492">
    <property type="entry name" value="HAD_2"/>
</dbReference>
<dbReference type="PANTHER" id="PTHR46470">
    <property type="entry name" value="N-ACYLNEURAMINATE-9-PHOSPHATASE"/>
    <property type="match status" value="1"/>
</dbReference>
<dbReference type="Pfam" id="PF13419">
    <property type="entry name" value="HAD_2"/>
    <property type="match status" value="1"/>
</dbReference>
<keyword evidence="3" id="KW-0479">Metal-binding</keyword>
<evidence type="ECO:0000313" key="6">
    <source>
        <dbReference type="EMBL" id="CAJ35547.1"/>
    </source>
</evidence>
<dbReference type="KEGG" id="rci:RCIX28"/>
<keyword evidence="7" id="KW-1185">Reference proteome</keyword>
<dbReference type="STRING" id="351160.RCIX28"/>
<dbReference type="NCBIfam" id="TIGR01509">
    <property type="entry name" value="HAD-SF-IA-v3"/>
    <property type="match status" value="1"/>
</dbReference>
<dbReference type="NCBIfam" id="TIGR01549">
    <property type="entry name" value="HAD-SF-IA-v1"/>
    <property type="match status" value="1"/>
</dbReference>
<name>Q0W7U6_METAR</name>
<dbReference type="Gene3D" id="3.40.50.1000">
    <property type="entry name" value="HAD superfamily/HAD-like"/>
    <property type="match status" value="1"/>
</dbReference>
<dbReference type="OrthoDB" id="27736at2157"/>
<evidence type="ECO:0000313" key="7">
    <source>
        <dbReference type="Proteomes" id="UP000000663"/>
    </source>
</evidence>
<dbReference type="Gene3D" id="1.20.120.710">
    <property type="entry name" value="Haloacid dehalogenase hydrolase-like domain"/>
    <property type="match status" value="1"/>
</dbReference>
<evidence type="ECO:0000256" key="3">
    <source>
        <dbReference type="ARBA" id="ARBA00022723"/>
    </source>
</evidence>
<keyword evidence="4 6" id="KW-0378">Hydrolase</keyword>
<dbReference type="AlphaFoldDB" id="Q0W7U6"/>
<dbReference type="GO" id="GO:0046872">
    <property type="term" value="F:metal ion binding"/>
    <property type="evidence" value="ECO:0007669"/>
    <property type="project" value="UniProtKB-KW"/>
</dbReference>
<dbReference type="InterPro" id="IPR006439">
    <property type="entry name" value="HAD-SF_hydro_IA"/>
</dbReference>
<evidence type="ECO:0000256" key="5">
    <source>
        <dbReference type="ARBA" id="ARBA00022842"/>
    </source>
</evidence>
<dbReference type="GO" id="GO:0044281">
    <property type="term" value="P:small molecule metabolic process"/>
    <property type="evidence" value="ECO:0007669"/>
    <property type="project" value="UniProtKB-ARBA"/>
</dbReference>
<evidence type="ECO:0000256" key="1">
    <source>
        <dbReference type="ARBA" id="ARBA00001946"/>
    </source>
</evidence>
<dbReference type="eggNOG" id="arCOG02291">
    <property type="taxonomic scope" value="Archaea"/>
</dbReference>
<protein>
    <submittedName>
        <fullName evidence="6">Hydrolase (Haloacid dehalogenase superfamily)</fullName>
    </submittedName>
</protein>
<dbReference type="RefSeq" id="WP_012036947.1">
    <property type="nucleotide sequence ID" value="NC_009464.1"/>
</dbReference>
<dbReference type="SFLD" id="SFLDS00003">
    <property type="entry name" value="Haloacid_Dehalogenase"/>
    <property type="match status" value="1"/>
</dbReference>
<dbReference type="InterPro" id="IPR023214">
    <property type="entry name" value="HAD_sf"/>
</dbReference>
<evidence type="ECO:0000256" key="4">
    <source>
        <dbReference type="ARBA" id="ARBA00022801"/>
    </source>
</evidence>
<dbReference type="EMBL" id="AM114193">
    <property type="protein sequence ID" value="CAJ35547.1"/>
    <property type="molecule type" value="Genomic_DNA"/>
</dbReference>
<comment type="cofactor">
    <cofactor evidence="1">
        <name>Mg(2+)</name>
        <dbReference type="ChEBI" id="CHEBI:18420"/>
    </cofactor>
</comment>
<sequence length="243" mass="28207">MGIKAVVSDIYTTLIDIKTREDDLEIYERLASYLKYQGIYLSADELKWFFYEKKELQKKYNKEQYPEHDYRRIWYEILYENQYAYTGPDINSSTIVSDIIKLQRSLSTRRVKLYSGVYQTLSQLKNKYTLGIVSDAQQDHAYPELKMLGIYDFFQAVIVSAEFGYRKPDVRLFAECLRRLGVQPSEAIYLGNDTLRDIKGANDAGMKSVLVMTEYGNKDTAVAKPDYIIHDVGELFGILEGLK</sequence>
<comment type="similarity">
    <text evidence="2">Belongs to the HAD-like hydrolase superfamily.</text>
</comment>
<dbReference type="SFLD" id="SFLDG01129">
    <property type="entry name" value="C1.5:_HAD__Beta-PGM__Phosphata"/>
    <property type="match status" value="1"/>
</dbReference>
<proteinExistence type="inferred from homology"/>
<gene>
    <name evidence="6" type="ORF">RCIX28</name>
</gene>
<dbReference type="InterPro" id="IPR036412">
    <property type="entry name" value="HAD-like_sf"/>
</dbReference>